<comment type="caution">
    <text evidence="1">The sequence shown here is derived from an EMBL/GenBank/DDBJ whole genome shotgun (WGS) entry which is preliminary data.</text>
</comment>
<dbReference type="Gene3D" id="3.80.10.10">
    <property type="entry name" value="Ribonuclease Inhibitor"/>
    <property type="match status" value="1"/>
</dbReference>
<sequence>MDPDKASFFIEHSYHIRELKLNMENFESFVNSRCTRLRKLSLEFVYREPDGDEEIDYDFDGFQRYDTDEEDDVDSVNGGTPPVTKLNKPACAADLIQRNHCLRFLHIIHASRQHMQPCRPLAEPILQAIENHPFLTTIRITTKLCCLVFIKILHHLPQQLQELNVLVCNLDEDNRGHRHCNVEPYQFKTKEPPFGLRHLFLNGALACFVGPILIQLLERCPQLEELGLPYLHDEFDINKMVQVLDTCCPRLHTLNQEQYHTN</sequence>
<protein>
    <submittedName>
        <fullName evidence="1">Uncharacterized protein</fullName>
    </submittedName>
</protein>
<evidence type="ECO:0000313" key="2">
    <source>
        <dbReference type="Proteomes" id="UP000749646"/>
    </source>
</evidence>
<organism evidence="1 2">
    <name type="scientific">Modicella reniformis</name>
    <dbReference type="NCBI Taxonomy" id="1440133"/>
    <lineage>
        <taxon>Eukaryota</taxon>
        <taxon>Fungi</taxon>
        <taxon>Fungi incertae sedis</taxon>
        <taxon>Mucoromycota</taxon>
        <taxon>Mortierellomycotina</taxon>
        <taxon>Mortierellomycetes</taxon>
        <taxon>Mortierellales</taxon>
        <taxon>Mortierellaceae</taxon>
        <taxon>Modicella</taxon>
    </lineage>
</organism>
<dbReference type="EMBL" id="JAAAHW010006325">
    <property type="protein sequence ID" value="KAF9963089.1"/>
    <property type="molecule type" value="Genomic_DNA"/>
</dbReference>
<dbReference type="Proteomes" id="UP000749646">
    <property type="component" value="Unassembled WGS sequence"/>
</dbReference>
<proteinExistence type="predicted"/>
<accession>A0A9P6J5B1</accession>
<dbReference type="SUPFAM" id="SSF52047">
    <property type="entry name" value="RNI-like"/>
    <property type="match status" value="1"/>
</dbReference>
<evidence type="ECO:0000313" key="1">
    <source>
        <dbReference type="EMBL" id="KAF9963089.1"/>
    </source>
</evidence>
<dbReference type="InterPro" id="IPR032675">
    <property type="entry name" value="LRR_dom_sf"/>
</dbReference>
<reference evidence="1" key="1">
    <citation type="journal article" date="2020" name="Fungal Divers.">
        <title>Resolving the Mortierellaceae phylogeny through synthesis of multi-gene phylogenetics and phylogenomics.</title>
        <authorList>
            <person name="Vandepol N."/>
            <person name="Liber J."/>
            <person name="Desiro A."/>
            <person name="Na H."/>
            <person name="Kennedy M."/>
            <person name="Barry K."/>
            <person name="Grigoriev I.V."/>
            <person name="Miller A.N."/>
            <person name="O'Donnell K."/>
            <person name="Stajich J.E."/>
            <person name="Bonito G."/>
        </authorList>
    </citation>
    <scope>NUCLEOTIDE SEQUENCE</scope>
    <source>
        <strain evidence="1">MES-2147</strain>
    </source>
</reference>
<keyword evidence="2" id="KW-1185">Reference proteome</keyword>
<dbReference type="AlphaFoldDB" id="A0A9P6J5B1"/>
<feature type="non-terminal residue" evidence="1">
    <location>
        <position position="262"/>
    </location>
</feature>
<gene>
    <name evidence="1" type="ORF">BGZ65_006080</name>
</gene>
<name>A0A9P6J5B1_9FUNG</name>